<dbReference type="STRING" id="454286.A0A0J8QM47"/>
<evidence type="ECO:0000256" key="9">
    <source>
        <dbReference type="PROSITE-ProRule" id="PRU10141"/>
    </source>
</evidence>
<protein>
    <recommendedName>
        <fullName evidence="1">non-specific serine/threonine protein kinase</fullName>
        <ecNumber evidence="1">2.7.11.1</ecNumber>
    </recommendedName>
</protein>
<evidence type="ECO:0000256" key="3">
    <source>
        <dbReference type="ARBA" id="ARBA00022679"/>
    </source>
</evidence>
<dbReference type="PANTHER" id="PTHR47634:SF9">
    <property type="entry name" value="PROTEIN KINASE DOMAIN-CONTAINING PROTEIN-RELATED"/>
    <property type="match status" value="1"/>
</dbReference>
<evidence type="ECO:0000256" key="8">
    <source>
        <dbReference type="ARBA" id="ARBA00048679"/>
    </source>
</evidence>
<evidence type="ECO:0000256" key="6">
    <source>
        <dbReference type="ARBA" id="ARBA00022840"/>
    </source>
</evidence>
<dbReference type="InterPro" id="IPR051334">
    <property type="entry name" value="SRPK"/>
</dbReference>
<comment type="catalytic activity">
    <reaction evidence="8">
        <text>L-seryl-[protein] + ATP = O-phospho-L-seryl-[protein] + ADP + H(+)</text>
        <dbReference type="Rhea" id="RHEA:17989"/>
        <dbReference type="Rhea" id="RHEA-COMP:9863"/>
        <dbReference type="Rhea" id="RHEA-COMP:11604"/>
        <dbReference type="ChEBI" id="CHEBI:15378"/>
        <dbReference type="ChEBI" id="CHEBI:29999"/>
        <dbReference type="ChEBI" id="CHEBI:30616"/>
        <dbReference type="ChEBI" id="CHEBI:83421"/>
        <dbReference type="ChEBI" id="CHEBI:456216"/>
        <dbReference type="EC" id="2.7.11.1"/>
    </reaction>
</comment>
<dbReference type="InterPro" id="IPR011009">
    <property type="entry name" value="Kinase-like_dom_sf"/>
</dbReference>
<dbReference type="GO" id="GO:0050684">
    <property type="term" value="P:regulation of mRNA processing"/>
    <property type="evidence" value="ECO:0007669"/>
    <property type="project" value="TreeGrafter"/>
</dbReference>
<dbReference type="OrthoDB" id="5979581at2759"/>
<keyword evidence="6 9" id="KW-0067">ATP-binding</keyword>
<dbReference type="AlphaFoldDB" id="A0A0J8QM47"/>
<dbReference type="SMART" id="SM00220">
    <property type="entry name" value="S_TKc"/>
    <property type="match status" value="1"/>
</dbReference>
<gene>
    <name evidence="12" type="ORF">CISG_03654</name>
</gene>
<keyword evidence="5" id="KW-0418">Kinase</keyword>
<comment type="catalytic activity">
    <reaction evidence="7">
        <text>L-threonyl-[protein] + ATP = O-phospho-L-threonyl-[protein] + ADP + H(+)</text>
        <dbReference type="Rhea" id="RHEA:46608"/>
        <dbReference type="Rhea" id="RHEA-COMP:11060"/>
        <dbReference type="Rhea" id="RHEA-COMP:11605"/>
        <dbReference type="ChEBI" id="CHEBI:15378"/>
        <dbReference type="ChEBI" id="CHEBI:30013"/>
        <dbReference type="ChEBI" id="CHEBI:30616"/>
        <dbReference type="ChEBI" id="CHEBI:61977"/>
        <dbReference type="ChEBI" id="CHEBI:456216"/>
        <dbReference type="EC" id="2.7.11.1"/>
    </reaction>
</comment>
<sequence length="451" mass="51016">MNRWGVTGTIVKGPKHDDSKNLDPKVSKAFVRKLKWSDYSATRSGPTSCPTPPVRERIIDNQRPADLKNSASNLKVLWFSISASIVGSSESLSSRREPDYYKTRGFHPISLGDTFHSAQYTVLRKLGYGQHSTVWLARDSKYQRYVAFKVLRADCYGGSHDIFEKEILSRILEVSNKSSHRGRNHVLSLLDQFKHTGPMEIMYGIRYRINFWPFASMLTSLPSIDLKPTNILLELENPNHAISQYLSEVPARADCQRGITVPLREVITTPLVSEMIDPRIRIIDFGVATWGEDRLSNLIQSPALRAPEVTIGAPWDTGVDIWSLGCLVMEFVQGIVLFSGEASENGTWTAEDDHLARIIEILGPFPLDFIKKGNRAAEFFDKQGNLLRIPNLKPTRLERLINGTTKPFLKTSDMPDSEVHIFIDFIKGMLEIDPETRKSAAELLHHKWICL</sequence>
<evidence type="ECO:0000313" key="12">
    <source>
        <dbReference type="EMBL" id="KMU73521.1"/>
    </source>
</evidence>
<dbReference type="InterPro" id="IPR017441">
    <property type="entry name" value="Protein_kinase_ATP_BS"/>
</dbReference>
<evidence type="ECO:0000256" key="1">
    <source>
        <dbReference type="ARBA" id="ARBA00012513"/>
    </source>
</evidence>
<dbReference type="SUPFAM" id="SSF56112">
    <property type="entry name" value="Protein kinase-like (PK-like)"/>
    <property type="match status" value="1"/>
</dbReference>
<name>A0A0J8QM47_COCIT</name>
<reference evidence="13" key="1">
    <citation type="journal article" date="2010" name="Genome Res.">
        <title>Population genomic sequencing of Coccidioides fungi reveals recent hybridization and transposon control.</title>
        <authorList>
            <person name="Neafsey D.E."/>
            <person name="Barker B.M."/>
            <person name="Sharpton T.J."/>
            <person name="Stajich J.E."/>
            <person name="Park D.J."/>
            <person name="Whiston E."/>
            <person name="Hung C.-Y."/>
            <person name="McMahan C."/>
            <person name="White J."/>
            <person name="Sykes S."/>
            <person name="Heiman D."/>
            <person name="Young S."/>
            <person name="Zeng Q."/>
            <person name="Abouelleil A."/>
            <person name="Aftuck L."/>
            <person name="Bessette D."/>
            <person name="Brown A."/>
            <person name="FitzGerald M."/>
            <person name="Lui A."/>
            <person name="Macdonald J.P."/>
            <person name="Priest M."/>
            <person name="Orbach M.J."/>
            <person name="Galgiani J.N."/>
            <person name="Kirkland T.N."/>
            <person name="Cole G.T."/>
            <person name="Birren B.W."/>
            <person name="Henn M.R."/>
            <person name="Taylor J.W."/>
            <person name="Rounsley S.D."/>
        </authorList>
    </citation>
    <scope>NUCLEOTIDE SEQUENCE [LARGE SCALE GENOMIC DNA]</scope>
    <source>
        <strain evidence="13">RMSCC 3703</strain>
    </source>
</reference>
<feature type="region of interest" description="Disordered" evidence="10">
    <location>
        <begin position="1"/>
        <end position="23"/>
    </location>
</feature>
<evidence type="ECO:0000256" key="7">
    <source>
        <dbReference type="ARBA" id="ARBA00047899"/>
    </source>
</evidence>
<dbReference type="PROSITE" id="PS00107">
    <property type="entry name" value="PROTEIN_KINASE_ATP"/>
    <property type="match status" value="1"/>
</dbReference>
<evidence type="ECO:0000256" key="2">
    <source>
        <dbReference type="ARBA" id="ARBA00022527"/>
    </source>
</evidence>
<keyword evidence="2" id="KW-0723">Serine/threonine-protein kinase</keyword>
<dbReference type="Gene3D" id="3.30.200.20">
    <property type="entry name" value="Phosphorylase Kinase, domain 1"/>
    <property type="match status" value="1"/>
</dbReference>
<feature type="domain" description="Protein kinase" evidence="11">
    <location>
        <begin position="120"/>
        <end position="449"/>
    </location>
</feature>
<proteinExistence type="predicted"/>
<dbReference type="PANTHER" id="PTHR47634">
    <property type="entry name" value="PROTEIN KINASE DOMAIN-CONTAINING PROTEIN-RELATED"/>
    <property type="match status" value="1"/>
</dbReference>
<dbReference type="GO" id="GO:0004674">
    <property type="term" value="F:protein serine/threonine kinase activity"/>
    <property type="evidence" value="ECO:0007669"/>
    <property type="project" value="UniProtKB-KW"/>
</dbReference>
<keyword evidence="4 9" id="KW-0547">Nucleotide-binding</keyword>
<dbReference type="EC" id="2.7.11.1" evidence="1"/>
<evidence type="ECO:0000256" key="5">
    <source>
        <dbReference type="ARBA" id="ARBA00022777"/>
    </source>
</evidence>
<dbReference type="GO" id="GO:0005524">
    <property type="term" value="F:ATP binding"/>
    <property type="evidence" value="ECO:0007669"/>
    <property type="project" value="UniProtKB-UniRule"/>
</dbReference>
<evidence type="ECO:0000259" key="11">
    <source>
        <dbReference type="PROSITE" id="PS50011"/>
    </source>
</evidence>
<evidence type="ECO:0000256" key="10">
    <source>
        <dbReference type="SAM" id="MobiDB-lite"/>
    </source>
</evidence>
<feature type="binding site" evidence="9">
    <location>
        <position position="149"/>
    </location>
    <ligand>
        <name>ATP</name>
        <dbReference type="ChEBI" id="CHEBI:30616"/>
    </ligand>
</feature>
<dbReference type="Pfam" id="PF00069">
    <property type="entry name" value="Pkinase"/>
    <property type="match status" value="1"/>
</dbReference>
<dbReference type="PROSITE" id="PS50011">
    <property type="entry name" value="PROTEIN_KINASE_DOM"/>
    <property type="match status" value="1"/>
</dbReference>
<organism evidence="12 13">
    <name type="scientific">Coccidioides immitis RMSCC 3703</name>
    <dbReference type="NCBI Taxonomy" id="454286"/>
    <lineage>
        <taxon>Eukaryota</taxon>
        <taxon>Fungi</taxon>
        <taxon>Dikarya</taxon>
        <taxon>Ascomycota</taxon>
        <taxon>Pezizomycotina</taxon>
        <taxon>Eurotiomycetes</taxon>
        <taxon>Eurotiomycetidae</taxon>
        <taxon>Onygenales</taxon>
        <taxon>Onygenaceae</taxon>
        <taxon>Coccidioides</taxon>
    </lineage>
</organism>
<dbReference type="Gene3D" id="1.10.510.10">
    <property type="entry name" value="Transferase(Phosphotransferase) domain 1"/>
    <property type="match status" value="1"/>
</dbReference>
<evidence type="ECO:0000313" key="13">
    <source>
        <dbReference type="Proteomes" id="UP000054559"/>
    </source>
</evidence>
<dbReference type="GO" id="GO:0005634">
    <property type="term" value="C:nucleus"/>
    <property type="evidence" value="ECO:0007669"/>
    <property type="project" value="TreeGrafter"/>
</dbReference>
<dbReference type="GO" id="GO:0000245">
    <property type="term" value="P:spliceosomal complex assembly"/>
    <property type="evidence" value="ECO:0007669"/>
    <property type="project" value="TreeGrafter"/>
</dbReference>
<dbReference type="InterPro" id="IPR000719">
    <property type="entry name" value="Prot_kinase_dom"/>
</dbReference>
<evidence type="ECO:0000256" key="4">
    <source>
        <dbReference type="ARBA" id="ARBA00022741"/>
    </source>
</evidence>
<feature type="compositionally biased region" description="Basic and acidic residues" evidence="10">
    <location>
        <begin position="14"/>
        <end position="23"/>
    </location>
</feature>
<dbReference type="EMBL" id="DS268130">
    <property type="protein sequence ID" value="KMU73521.1"/>
    <property type="molecule type" value="Genomic_DNA"/>
</dbReference>
<dbReference type="GO" id="GO:0005737">
    <property type="term" value="C:cytoplasm"/>
    <property type="evidence" value="ECO:0007669"/>
    <property type="project" value="TreeGrafter"/>
</dbReference>
<keyword evidence="3" id="KW-0808">Transferase</keyword>
<accession>A0A0J8QM47</accession>
<dbReference type="Proteomes" id="UP000054559">
    <property type="component" value="Unassembled WGS sequence"/>
</dbReference>